<organism evidence="2 3">
    <name type="scientific">Acidithiobacillus thiooxidans</name>
    <name type="common">Thiobacillus thiooxidans</name>
    <dbReference type="NCBI Taxonomy" id="930"/>
    <lineage>
        <taxon>Bacteria</taxon>
        <taxon>Pseudomonadati</taxon>
        <taxon>Pseudomonadota</taxon>
        <taxon>Acidithiobacillia</taxon>
        <taxon>Acidithiobacillales</taxon>
        <taxon>Acidithiobacillaceae</taxon>
        <taxon>Acidithiobacillus</taxon>
    </lineage>
</organism>
<accession>A0A1C2IK48</accession>
<evidence type="ECO:0000313" key="2">
    <source>
        <dbReference type="EMBL" id="OCX76354.1"/>
    </source>
</evidence>
<dbReference type="OrthoDB" id="8809170at2"/>
<dbReference type="Proteomes" id="UP000095008">
    <property type="component" value="Unassembled WGS sequence"/>
</dbReference>
<gene>
    <name evidence="2" type="ORF">A6M23_00530</name>
</gene>
<protein>
    <recommendedName>
        <fullName evidence="1">Zona occludens toxin N-terminal domain-containing protein</fullName>
    </recommendedName>
</protein>
<evidence type="ECO:0000259" key="1">
    <source>
        <dbReference type="Pfam" id="PF05707"/>
    </source>
</evidence>
<name>A0A1C2IK48_ACITH</name>
<sequence>MITLRTGLPGAGKTLFTIYDYVARPPLGAAPSFLEVEGVKHPIQVFASGVPFSQLGLDELPVTVLDDPTRWMDCPPGSVVIIDECQRIFRSRPPGAPVPDYVSALETHRHLGIDLVFITQDPMLLDKHVRRLVGQHFHSKRTFGLNSTTMFFWQHCCDDPNGYHEKKEATKARRQLPKKIFPYYKSAEVHTVKRKIPFRVWATLALLLALPPIGWFAYDHVSGMFAADTHTFEPGRSGHSTITPADVHAAAPAPIVFQSTHPLQQFNFASVKLKRAQLNSLPLISEKFRIVGKVSASGGPTEYVLQSRDQHYVTVNANKCETLDGLEVCRFAGGYVSVDPTHGRVHKKHKQTMADTMRAAAAVPQNVLP</sequence>
<dbReference type="InterPro" id="IPR027417">
    <property type="entry name" value="P-loop_NTPase"/>
</dbReference>
<dbReference type="RefSeq" id="WP_065974997.1">
    <property type="nucleotide sequence ID" value="NZ_LWRY01000003.1"/>
</dbReference>
<evidence type="ECO:0000313" key="3">
    <source>
        <dbReference type="Proteomes" id="UP000095008"/>
    </source>
</evidence>
<dbReference type="InterPro" id="IPR008900">
    <property type="entry name" value="Zot_N"/>
</dbReference>
<dbReference type="EMBL" id="LWRY01000003">
    <property type="protein sequence ID" value="OCX76354.1"/>
    <property type="molecule type" value="Genomic_DNA"/>
</dbReference>
<reference evidence="2" key="1">
    <citation type="journal article" date="2016" name="Int. J. Mol. Sci.">
        <title>Comparative genomics of the extreme acidophile Acidithiobacillus thiooxidans reveals intraspecific divergence and niche adaptation.</title>
        <authorList>
            <person name="Zhang X."/>
            <person name="Feng X."/>
            <person name="Tao J."/>
            <person name="Ma L."/>
            <person name="Xiao Y."/>
            <person name="Liang Y."/>
            <person name="Liu X."/>
            <person name="Yin H."/>
        </authorList>
    </citation>
    <scope>NUCLEOTIDE SEQUENCE [LARGE SCALE GENOMIC DNA]</scope>
    <source>
        <strain evidence="2">DXS-W</strain>
    </source>
</reference>
<feature type="domain" description="Zona occludens toxin N-terminal" evidence="1">
    <location>
        <begin position="1"/>
        <end position="188"/>
    </location>
</feature>
<dbReference type="Pfam" id="PF05707">
    <property type="entry name" value="Zot"/>
    <property type="match status" value="1"/>
</dbReference>
<comment type="caution">
    <text evidence="2">The sequence shown here is derived from an EMBL/GenBank/DDBJ whole genome shotgun (WGS) entry which is preliminary data.</text>
</comment>
<dbReference type="AlphaFoldDB" id="A0A1C2IK48"/>
<keyword evidence="3" id="KW-1185">Reference proteome</keyword>
<dbReference type="Gene3D" id="3.40.50.300">
    <property type="entry name" value="P-loop containing nucleotide triphosphate hydrolases"/>
    <property type="match status" value="1"/>
</dbReference>
<proteinExistence type="predicted"/>